<sequence>MGLIVQEEWLLGIDTQGFQMIKRPKSFEEAKENNLVSLGDLFRRVPELQPVVHEYLNQPPLSFHVGHADKNDIINFEERKARGFSFH</sequence>
<evidence type="ECO:0000313" key="2">
    <source>
        <dbReference type="Proteomes" id="UP000197781"/>
    </source>
</evidence>
<gene>
    <name evidence="1" type="ORF">BP422_06295</name>
</gene>
<organism evidence="1 2">
    <name type="scientific">Brevibacillus formosus</name>
    <dbReference type="NCBI Taxonomy" id="54913"/>
    <lineage>
        <taxon>Bacteria</taxon>
        <taxon>Bacillati</taxon>
        <taxon>Bacillota</taxon>
        <taxon>Bacilli</taxon>
        <taxon>Bacillales</taxon>
        <taxon>Paenibacillaceae</taxon>
        <taxon>Brevibacillus</taxon>
    </lineage>
</organism>
<dbReference type="AlphaFoldDB" id="A0A220ME12"/>
<dbReference type="KEGG" id="bfm:BP422_06295"/>
<name>A0A220ME12_9BACL</name>
<reference evidence="1 2" key="1">
    <citation type="submission" date="2016-11" db="EMBL/GenBank/DDBJ databases">
        <authorList>
            <person name="Jaros S."/>
            <person name="Januszkiewicz K."/>
            <person name="Wedrychowicz H."/>
        </authorList>
    </citation>
    <scope>NUCLEOTIDE SEQUENCE [LARGE SCALE GENOMIC DNA]</scope>
    <source>
        <strain evidence="1 2">NF2</strain>
    </source>
</reference>
<accession>A0A220ME12</accession>
<evidence type="ECO:0000313" key="1">
    <source>
        <dbReference type="EMBL" id="ASJ53192.1"/>
    </source>
</evidence>
<proteinExistence type="predicted"/>
<dbReference type="Proteomes" id="UP000197781">
    <property type="component" value="Chromosome"/>
</dbReference>
<dbReference type="EMBL" id="CP018145">
    <property type="protein sequence ID" value="ASJ53192.1"/>
    <property type="molecule type" value="Genomic_DNA"/>
</dbReference>
<protein>
    <submittedName>
        <fullName evidence="1">Uncharacterized protein</fullName>
    </submittedName>
</protein>
<dbReference type="RefSeq" id="WP_088907038.1">
    <property type="nucleotide sequence ID" value="NZ_CP018145.1"/>
</dbReference>